<feature type="chain" id="PRO_5047042338" evidence="1">
    <location>
        <begin position="29"/>
        <end position="178"/>
    </location>
</feature>
<comment type="caution">
    <text evidence="2">The sequence shown here is derived from an EMBL/GenBank/DDBJ whole genome shotgun (WGS) entry which is preliminary data.</text>
</comment>
<keyword evidence="1" id="KW-0732">Signal</keyword>
<evidence type="ECO:0000313" key="3">
    <source>
        <dbReference type="Proteomes" id="UP001501326"/>
    </source>
</evidence>
<sequence>MRRLTATTATTLLAAIPLIGAGATPAAAGEAGSPWTPYRSSDVTVTAARSTCAFDVRISVVQDDEEYRTTQTYADGTPKEQLFRGTLVERYTNVSTGTSVVRDLSATAVFAYNRDGSPASLTSLKGPFGATMPAGSTPDTGLFVLSGKGTSVTFNADGTRSYTLGRHGTAENVCDAID</sequence>
<dbReference type="Proteomes" id="UP001501326">
    <property type="component" value="Unassembled WGS sequence"/>
</dbReference>
<protein>
    <submittedName>
        <fullName evidence="2">Uncharacterized protein</fullName>
    </submittedName>
</protein>
<proteinExistence type="predicted"/>
<name>A0ABN3UMF7_9MICO</name>
<evidence type="ECO:0000256" key="1">
    <source>
        <dbReference type="SAM" id="SignalP"/>
    </source>
</evidence>
<reference evidence="2 3" key="1">
    <citation type="journal article" date="2019" name="Int. J. Syst. Evol. Microbiol.">
        <title>The Global Catalogue of Microorganisms (GCM) 10K type strain sequencing project: providing services to taxonomists for standard genome sequencing and annotation.</title>
        <authorList>
            <consortium name="The Broad Institute Genomics Platform"/>
            <consortium name="The Broad Institute Genome Sequencing Center for Infectious Disease"/>
            <person name="Wu L."/>
            <person name="Ma J."/>
        </authorList>
    </citation>
    <scope>NUCLEOTIDE SEQUENCE [LARGE SCALE GENOMIC DNA]</scope>
    <source>
        <strain evidence="2 3">JCM 16378</strain>
    </source>
</reference>
<organism evidence="2 3">
    <name type="scientific">Pedococcus aerophilus</name>
    <dbReference type="NCBI Taxonomy" id="436356"/>
    <lineage>
        <taxon>Bacteria</taxon>
        <taxon>Bacillati</taxon>
        <taxon>Actinomycetota</taxon>
        <taxon>Actinomycetes</taxon>
        <taxon>Micrococcales</taxon>
        <taxon>Intrasporangiaceae</taxon>
        <taxon>Pedococcus</taxon>
    </lineage>
</organism>
<dbReference type="RefSeq" id="WP_344191894.1">
    <property type="nucleotide sequence ID" value="NZ_BAAARN010000001.1"/>
</dbReference>
<accession>A0ABN3UMF7</accession>
<gene>
    <name evidence="2" type="ORF">GCM10009867_15810</name>
</gene>
<keyword evidence="3" id="KW-1185">Reference proteome</keyword>
<feature type="signal peptide" evidence="1">
    <location>
        <begin position="1"/>
        <end position="28"/>
    </location>
</feature>
<dbReference type="EMBL" id="BAAARN010000001">
    <property type="protein sequence ID" value="GAA2734835.1"/>
    <property type="molecule type" value="Genomic_DNA"/>
</dbReference>
<evidence type="ECO:0000313" key="2">
    <source>
        <dbReference type="EMBL" id="GAA2734835.1"/>
    </source>
</evidence>